<dbReference type="InterPro" id="IPR029132">
    <property type="entry name" value="CBAH/NAAA_C"/>
</dbReference>
<dbReference type="PANTHER" id="PTHR35527">
    <property type="entry name" value="CHOLOYLGLYCINE HYDROLASE"/>
    <property type="match status" value="1"/>
</dbReference>
<dbReference type="SUPFAM" id="SSF56235">
    <property type="entry name" value="N-terminal nucleophile aminohydrolases (Ntn hydrolases)"/>
    <property type="match status" value="1"/>
</dbReference>
<dbReference type="EMBL" id="JBJGEB010000004">
    <property type="protein sequence ID" value="MFK7641871.1"/>
    <property type="molecule type" value="Genomic_DNA"/>
</dbReference>
<dbReference type="Proteomes" id="UP001621964">
    <property type="component" value="Unassembled WGS sequence"/>
</dbReference>
<dbReference type="RefSeq" id="WP_405385725.1">
    <property type="nucleotide sequence ID" value="NZ_JBJGEB010000004.1"/>
</dbReference>
<protein>
    <submittedName>
        <fullName evidence="4">Linear amide C-N hydrolase</fullName>
    </submittedName>
</protein>
<gene>
    <name evidence="4" type="ORF">ACI43T_05075</name>
</gene>
<comment type="similarity">
    <text evidence="1">Belongs to the peptidase C59 family.</text>
</comment>
<proteinExistence type="inferred from homology"/>
<keyword evidence="5" id="KW-1185">Reference proteome</keyword>
<evidence type="ECO:0000313" key="5">
    <source>
        <dbReference type="Proteomes" id="UP001621964"/>
    </source>
</evidence>
<reference evidence="4 5" key="1">
    <citation type="submission" date="2024-11" db="EMBL/GenBank/DDBJ databases">
        <authorList>
            <person name="Mikucki A.G."/>
            <person name="Kahler C.M."/>
        </authorList>
    </citation>
    <scope>NUCLEOTIDE SEQUENCE [LARGE SCALE GENOMIC DNA]</scope>
    <source>
        <strain evidence="4 5">EXNM717</strain>
    </source>
</reference>
<organism evidence="4 5">
    <name type="scientific">Neisseria oralis</name>
    <dbReference type="NCBI Taxonomy" id="1107316"/>
    <lineage>
        <taxon>Bacteria</taxon>
        <taxon>Pseudomonadati</taxon>
        <taxon>Pseudomonadota</taxon>
        <taxon>Betaproteobacteria</taxon>
        <taxon>Neisseriales</taxon>
        <taxon>Neisseriaceae</taxon>
        <taxon>Neisseria</taxon>
    </lineage>
</organism>
<dbReference type="InterPro" id="IPR052193">
    <property type="entry name" value="Peptidase_C59"/>
</dbReference>
<comment type="caution">
    <text evidence="4">The sequence shown here is derived from an EMBL/GenBank/DDBJ whole genome shotgun (WGS) entry which is preliminary data.</text>
</comment>
<evidence type="ECO:0000259" key="3">
    <source>
        <dbReference type="Pfam" id="PF02275"/>
    </source>
</evidence>
<evidence type="ECO:0000313" key="4">
    <source>
        <dbReference type="EMBL" id="MFK7641871.1"/>
    </source>
</evidence>
<feature type="domain" description="Choloylglycine hydrolase/NAAA C-terminal" evidence="3">
    <location>
        <begin position="66"/>
        <end position="165"/>
    </location>
</feature>
<sequence>MCTTFAVNGSRLFGQNYDFYFGHGYLFFNPRGLQKFTLTKPPQQPLTWRSRYSSITFNQFGCEFPIGGMNEAGLTAAIMFDEDGSFPPREAGSSLNELQWLQYQLDNFATVAEVKEHLGRSIPYAEFMPLHYSLADHNGRSLTVEFTDGKPVLHEFGTFHVLTNNNLEKTIAVPQAKSEEEITEERDISVKRFKILTDILTHARPDEADVGQAFGWLDKISFKNKPHEIGYRWFSRSDAPSYTFWSIVYDIKNLTVHFKTLGHPAVKTIALRDAAALYRGTAMLDMDTAQTGDVTASFVPFDTALNRLLIERSYLPMMPDLSEAFIDLLSTYPTKFAQTPPASV</sequence>
<dbReference type="GO" id="GO:0016787">
    <property type="term" value="F:hydrolase activity"/>
    <property type="evidence" value="ECO:0007669"/>
    <property type="project" value="UniProtKB-KW"/>
</dbReference>
<dbReference type="InterPro" id="IPR029055">
    <property type="entry name" value="Ntn_hydrolases_N"/>
</dbReference>
<evidence type="ECO:0000256" key="2">
    <source>
        <dbReference type="ARBA" id="ARBA00022801"/>
    </source>
</evidence>
<evidence type="ECO:0000256" key="1">
    <source>
        <dbReference type="ARBA" id="ARBA00006625"/>
    </source>
</evidence>
<keyword evidence="2 4" id="KW-0378">Hydrolase</keyword>
<dbReference type="PANTHER" id="PTHR35527:SF2">
    <property type="entry name" value="HYDROLASE"/>
    <property type="match status" value="1"/>
</dbReference>
<dbReference type="Gene3D" id="3.60.60.10">
    <property type="entry name" value="Penicillin V Acylase, Chain A"/>
    <property type="match status" value="1"/>
</dbReference>
<dbReference type="Pfam" id="PF02275">
    <property type="entry name" value="CBAH"/>
    <property type="match status" value="1"/>
</dbReference>
<name>A0ABW8Q2V7_9NEIS</name>
<accession>A0ABW8Q2V7</accession>